<evidence type="ECO:0000256" key="1">
    <source>
        <dbReference type="ARBA" id="ARBA00008791"/>
    </source>
</evidence>
<accession>A0A9X2XWC3</accession>
<dbReference type="Pfam" id="PF00582">
    <property type="entry name" value="Usp"/>
    <property type="match status" value="1"/>
</dbReference>
<reference evidence="3" key="1">
    <citation type="submission" date="2022-09" db="EMBL/GenBank/DDBJ databases">
        <authorList>
            <person name="Yuan C."/>
            <person name="Ke Z."/>
        </authorList>
    </citation>
    <scope>NUCLEOTIDE SEQUENCE</scope>
    <source>
        <strain evidence="3">LB-8</strain>
    </source>
</reference>
<sequence>MTVIVPTDFSTTANNAAFYTAKMLTGNYDTILVLFHVYSDPDEKDEVIEYLHQLKDEILSVGIVKIECRWQESDDFIESLSRLVRHLDARLVVMGISGKNKLEQVLFGSNTLKMVERNVCPVLIVPPSARFSEVKNVALTYDYKDEQTSLPLEPIKNILRLCRPTLHIVNVNSEHYVSLTEEYLEKRERLLELFKEFNPEFYFIGTFDVEDTILTFVRDKNIDLLITIPRHHSLLNSVFKGSTTKRLAFESSIPILAAHE</sequence>
<name>A0A9X2XWC3_9BACT</name>
<proteinExistence type="inferred from homology"/>
<comment type="similarity">
    <text evidence="1">Belongs to the universal stress protein A family.</text>
</comment>
<dbReference type="PRINTS" id="PR01438">
    <property type="entry name" value="UNVRSLSTRESS"/>
</dbReference>
<comment type="caution">
    <text evidence="3">The sequence shown here is derived from an EMBL/GenBank/DDBJ whole genome shotgun (WGS) entry which is preliminary data.</text>
</comment>
<evidence type="ECO:0000313" key="4">
    <source>
        <dbReference type="Proteomes" id="UP001155483"/>
    </source>
</evidence>
<evidence type="ECO:0000259" key="2">
    <source>
        <dbReference type="Pfam" id="PF00582"/>
    </source>
</evidence>
<gene>
    <name evidence="3" type="ORF">OCK74_15930</name>
</gene>
<dbReference type="Gene3D" id="3.40.50.12370">
    <property type="match status" value="1"/>
</dbReference>
<dbReference type="InterPro" id="IPR006016">
    <property type="entry name" value="UspA"/>
</dbReference>
<dbReference type="PANTHER" id="PTHR46268">
    <property type="entry name" value="STRESS RESPONSE PROTEIN NHAX"/>
    <property type="match status" value="1"/>
</dbReference>
<feature type="domain" description="UspA" evidence="2">
    <location>
        <begin position="2"/>
        <end position="126"/>
    </location>
</feature>
<dbReference type="SUPFAM" id="SSF52402">
    <property type="entry name" value="Adenine nucleotide alpha hydrolases-like"/>
    <property type="match status" value="2"/>
</dbReference>
<dbReference type="PANTHER" id="PTHR46268:SF6">
    <property type="entry name" value="UNIVERSAL STRESS PROTEIN UP12"/>
    <property type="match status" value="1"/>
</dbReference>
<dbReference type="AlphaFoldDB" id="A0A9X2XWC3"/>
<evidence type="ECO:0000313" key="3">
    <source>
        <dbReference type="EMBL" id="MCU7550609.1"/>
    </source>
</evidence>
<dbReference type="InterPro" id="IPR006015">
    <property type="entry name" value="Universal_stress_UspA"/>
</dbReference>
<dbReference type="RefSeq" id="WP_279298049.1">
    <property type="nucleotide sequence ID" value="NZ_JAOTIF010000013.1"/>
</dbReference>
<protein>
    <submittedName>
        <fullName evidence="3">Universal stress protein</fullName>
    </submittedName>
</protein>
<dbReference type="CDD" id="cd00293">
    <property type="entry name" value="USP-like"/>
    <property type="match status" value="1"/>
</dbReference>
<dbReference type="EMBL" id="JAOTIF010000013">
    <property type="protein sequence ID" value="MCU7550609.1"/>
    <property type="molecule type" value="Genomic_DNA"/>
</dbReference>
<organism evidence="3 4">
    <name type="scientific">Paraflavisolibacter caeni</name>
    <dbReference type="NCBI Taxonomy" id="2982496"/>
    <lineage>
        <taxon>Bacteria</taxon>
        <taxon>Pseudomonadati</taxon>
        <taxon>Bacteroidota</taxon>
        <taxon>Chitinophagia</taxon>
        <taxon>Chitinophagales</taxon>
        <taxon>Chitinophagaceae</taxon>
        <taxon>Paraflavisolibacter</taxon>
    </lineage>
</organism>
<reference evidence="3" key="2">
    <citation type="submission" date="2023-04" db="EMBL/GenBank/DDBJ databases">
        <title>Paracnuella aquatica gen. nov., sp. nov., a member of the family Chitinophagaceae isolated from a hot spring.</title>
        <authorList>
            <person name="Wang C."/>
        </authorList>
    </citation>
    <scope>NUCLEOTIDE SEQUENCE</scope>
    <source>
        <strain evidence="3">LB-8</strain>
    </source>
</reference>
<keyword evidence="4" id="KW-1185">Reference proteome</keyword>
<dbReference type="Proteomes" id="UP001155483">
    <property type="component" value="Unassembled WGS sequence"/>
</dbReference>